<dbReference type="EMBL" id="WTXG01000035">
    <property type="protein sequence ID" value="KAI0297611.1"/>
    <property type="molecule type" value="Genomic_DNA"/>
</dbReference>
<proteinExistence type="predicted"/>
<keyword evidence="3" id="KW-1185">Reference proteome</keyword>
<name>A0AAD4M292_9AGAM</name>
<feature type="region of interest" description="Disordered" evidence="1">
    <location>
        <begin position="694"/>
        <end position="743"/>
    </location>
</feature>
<feature type="region of interest" description="Disordered" evidence="1">
    <location>
        <begin position="839"/>
        <end position="874"/>
    </location>
</feature>
<feature type="compositionally biased region" description="Low complexity" evidence="1">
    <location>
        <begin position="850"/>
        <end position="862"/>
    </location>
</feature>
<dbReference type="PANTHER" id="PTHR45691">
    <property type="entry name" value="PROTEIN DIAPHANOUS"/>
    <property type="match status" value="1"/>
</dbReference>
<feature type="compositionally biased region" description="Basic residues" evidence="1">
    <location>
        <begin position="52"/>
        <end position="65"/>
    </location>
</feature>
<dbReference type="AlphaFoldDB" id="A0AAD4M292"/>
<sequence>MAKTSNEPVSANFERLAELAPSTNLSLINSVISRSPPIDTPLSLVEGTTSTQKKKKKKKSKKSAKSKGERDAKPPTEDDEPNPLVLRISRNKHWRYISSYHGPWLQLPIELLESLLILNADPATFQAEPRMAPTPPSQQQQQHPFSRMRDRGYPSLGDPSPPDSPRRTFSPISYPPLPAPPPGKPIPPPIDPGVFRSVTTIRRLIDEASELAVRASSGMSAAALGSIRGSSSPNLHSSPWALAQSLGMSPLGDSGGGRNVAMSAMRIHRLRALAVQKLAAAYRADEIASSVMVMQGGSVFEDIAERVLKFDPNDADAKYVHFFHEKIPSRQLAESTTTRVLDELIEAYPQRLELFRTRGIVRTFRDEYSAAVKDFTHALKEARALRKARSFHRSGSHSLQNGKGRGDKRRKEGKKRSNGQAPPNGTSEADGCGDASEAETLPIHPSVLPEAPEPIEPQLLFLRGAAYLQNAIFLIEEKILKLEGIRKRISAEGAAELRLCYIQNGRYGGVEIGNPDGPLGRTDGPKLQAYRGVLADGAFREQIGALLKKSIRDHERFLAHFDALETPAPPRSSDNEGDDDNDIVERAAYAFLLSEALRPGAHGTLPPAPPPDSAVLFTTYHPLLVESHFSVLLCLLMLGDFSALLRAFVRAATVVDGLEGYPVFLPPRSMAQAEFVETLERLAGGWRVGVQPHSRARTGQGLSHANGKLAIEPPPLPSLPPPRPPPSGSGSSPPPSPLFVTTVQSPIPMSNGALFDPLAPSTSSFVFGSGSGSGSGFGSSASTMALMQLAPPSQVQSRRATPTPAASPAPPHSGSIDLIESLDSARIILAPVMERQRARAEQSAMEKKLSSLSSSSSSSGSFAAGGGGGGSGGKNARVKPLPINIQLHGPRVEIVLAWLAAVWLVELEGVALSGSCVERRRPE</sequence>
<feature type="compositionally biased region" description="Pro residues" evidence="1">
    <location>
        <begin position="173"/>
        <end position="191"/>
    </location>
</feature>
<evidence type="ECO:0000256" key="1">
    <source>
        <dbReference type="SAM" id="MobiDB-lite"/>
    </source>
</evidence>
<dbReference type="InterPro" id="IPR051412">
    <property type="entry name" value="Formin_Homology_Diaphanous_sf"/>
</dbReference>
<feature type="compositionally biased region" description="Gly residues" evidence="1">
    <location>
        <begin position="863"/>
        <end position="873"/>
    </location>
</feature>
<evidence type="ECO:0000313" key="3">
    <source>
        <dbReference type="Proteomes" id="UP001203297"/>
    </source>
</evidence>
<organism evidence="2 3">
    <name type="scientific">Multifurca ochricompacta</name>
    <dbReference type="NCBI Taxonomy" id="376703"/>
    <lineage>
        <taxon>Eukaryota</taxon>
        <taxon>Fungi</taxon>
        <taxon>Dikarya</taxon>
        <taxon>Basidiomycota</taxon>
        <taxon>Agaricomycotina</taxon>
        <taxon>Agaricomycetes</taxon>
        <taxon>Russulales</taxon>
        <taxon>Russulaceae</taxon>
        <taxon>Multifurca</taxon>
    </lineage>
</organism>
<feature type="region of interest" description="Disordered" evidence="1">
    <location>
        <begin position="386"/>
        <end position="438"/>
    </location>
</feature>
<feature type="compositionally biased region" description="Basic and acidic residues" evidence="1">
    <location>
        <begin position="66"/>
        <end position="76"/>
    </location>
</feature>
<reference evidence="2" key="1">
    <citation type="journal article" date="2022" name="New Phytol.">
        <title>Evolutionary transition to the ectomycorrhizal habit in the genomes of a hyperdiverse lineage of mushroom-forming fungi.</title>
        <authorList>
            <person name="Looney B."/>
            <person name="Miyauchi S."/>
            <person name="Morin E."/>
            <person name="Drula E."/>
            <person name="Courty P.E."/>
            <person name="Kohler A."/>
            <person name="Kuo A."/>
            <person name="LaButti K."/>
            <person name="Pangilinan J."/>
            <person name="Lipzen A."/>
            <person name="Riley R."/>
            <person name="Andreopoulos W."/>
            <person name="He G."/>
            <person name="Johnson J."/>
            <person name="Nolan M."/>
            <person name="Tritt A."/>
            <person name="Barry K.W."/>
            <person name="Grigoriev I.V."/>
            <person name="Nagy L.G."/>
            <person name="Hibbett D."/>
            <person name="Henrissat B."/>
            <person name="Matheny P.B."/>
            <person name="Labbe J."/>
            <person name="Martin F.M."/>
        </authorList>
    </citation>
    <scope>NUCLEOTIDE SEQUENCE</scope>
    <source>
        <strain evidence="2">BPL690</strain>
    </source>
</reference>
<feature type="compositionally biased region" description="Basic residues" evidence="1">
    <location>
        <begin position="406"/>
        <end position="417"/>
    </location>
</feature>
<gene>
    <name evidence="2" type="ORF">B0F90DRAFT_1738570</name>
</gene>
<feature type="compositionally biased region" description="Pro residues" evidence="1">
    <location>
        <begin position="712"/>
        <end position="737"/>
    </location>
</feature>
<feature type="region of interest" description="Disordered" evidence="1">
    <location>
        <begin position="33"/>
        <end position="84"/>
    </location>
</feature>
<accession>A0AAD4M292</accession>
<feature type="compositionally biased region" description="Basic residues" evidence="1">
    <location>
        <begin position="386"/>
        <end position="395"/>
    </location>
</feature>
<dbReference type="GO" id="GO:0030041">
    <property type="term" value="P:actin filament polymerization"/>
    <property type="evidence" value="ECO:0007669"/>
    <property type="project" value="TreeGrafter"/>
</dbReference>
<feature type="region of interest" description="Disordered" evidence="1">
    <location>
        <begin position="789"/>
        <end position="816"/>
    </location>
</feature>
<evidence type="ECO:0000313" key="2">
    <source>
        <dbReference type="EMBL" id="KAI0297611.1"/>
    </source>
</evidence>
<protein>
    <submittedName>
        <fullName evidence="2">Uncharacterized protein</fullName>
    </submittedName>
</protein>
<feature type="compositionally biased region" description="Basic and acidic residues" evidence="1">
    <location>
        <begin position="839"/>
        <end position="849"/>
    </location>
</feature>
<dbReference type="GO" id="GO:0005884">
    <property type="term" value="C:actin filament"/>
    <property type="evidence" value="ECO:0007669"/>
    <property type="project" value="TreeGrafter"/>
</dbReference>
<feature type="compositionally biased region" description="Polar residues" evidence="1">
    <location>
        <begin position="418"/>
        <end position="427"/>
    </location>
</feature>
<dbReference type="Proteomes" id="UP001203297">
    <property type="component" value="Unassembled WGS sequence"/>
</dbReference>
<feature type="region of interest" description="Disordered" evidence="1">
    <location>
        <begin position="127"/>
        <end position="192"/>
    </location>
</feature>
<dbReference type="PANTHER" id="PTHR45691:SF6">
    <property type="entry name" value="PROTEIN DIAPHANOUS"/>
    <property type="match status" value="1"/>
</dbReference>
<comment type="caution">
    <text evidence="2">The sequence shown here is derived from an EMBL/GenBank/DDBJ whole genome shotgun (WGS) entry which is preliminary data.</text>
</comment>